<sequence length="100" mass="11142">MASKTSPSPSAITTRTTLTVSSVSFDHVPTNANDLPNDIFSYSNQKFYDYIEQLASEPLKLLCKVQGIRSMVALAGTTKDEILNEVLCYEEDDNCKEMKQ</sequence>
<reference evidence="1" key="1">
    <citation type="submission" date="2021-02" db="EMBL/GenBank/DDBJ databases">
        <authorList>
            <person name="Nowell W R."/>
        </authorList>
    </citation>
    <scope>NUCLEOTIDE SEQUENCE</scope>
</reference>
<name>A0A8S2ULD1_9BILA</name>
<dbReference type="Proteomes" id="UP000682733">
    <property type="component" value="Unassembled WGS sequence"/>
</dbReference>
<proteinExistence type="predicted"/>
<dbReference type="EMBL" id="CAJOBA010064156">
    <property type="protein sequence ID" value="CAF4350416.1"/>
    <property type="molecule type" value="Genomic_DNA"/>
</dbReference>
<protein>
    <submittedName>
        <fullName evidence="1">Uncharacterized protein</fullName>
    </submittedName>
</protein>
<evidence type="ECO:0000313" key="1">
    <source>
        <dbReference type="EMBL" id="CAF4350416.1"/>
    </source>
</evidence>
<evidence type="ECO:0000313" key="2">
    <source>
        <dbReference type="Proteomes" id="UP000682733"/>
    </source>
</evidence>
<comment type="caution">
    <text evidence="1">The sequence shown here is derived from an EMBL/GenBank/DDBJ whole genome shotgun (WGS) entry which is preliminary data.</text>
</comment>
<dbReference type="AlphaFoldDB" id="A0A8S2ULD1"/>
<accession>A0A8S2ULD1</accession>
<gene>
    <name evidence="1" type="ORF">TMI583_LOCUS41045</name>
</gene>
<organism evidence="1 2">
    <name type="scientific">Didymodactylos carnosus</name>
    <dbReference type="NCBI Taxonomy" id="1234261"/>
    <lineage>
        <taxon>Eukaryota</taxon>
        <taxon>Metazoa</taxon>
        <taxon>Spiralia</taxon>
        <taxon>Gnathifera</taxon>
        <taxon>Rotifera</taxon>
        <taxon>Eurotatoria</taxon>
        <taxon>Bdelloidea</taxon>
        <taxon>Philodinida</taxon>
        <taxon>Philodinidae</taxon>
        <taxon>Didymodactylos</taxon>
    </lineage>
</organism>